<organism evidence="3">
    <name type="scientific">Mustela putorius furo</name>
    <name type="common">European domestic ferret</name>
    <name type="synonym">Mustela furo</name>
    <dbReference type="NCBI Taxonomy" id="9669"/>
    <lineage>
        <taxon>Eukaryota</taxon>
        <taxon>Metazoa</taxon>
        <taxon>Chordata</taxon>
        <taxon>Craniata</taxon>
        <taxon>Vertebrata</taxon>
        <taxon>Euteleostomi</taxon>
        <taxon>Mammalia</taxon>
        <taxon>Eutheria</taxon>
        <taxon>Laurasiatheria</taxon>
        <taxon>Carnivora</taxon>
        <taxon>Caniformia</taxon>
        <taxon>Musteloidea</taxon>
        <taxon>Mustelidae</taxon>
        <taxon>Mustelinae</taxon>
        <taxon>Mustela</taxon>
    </lineage>
</organism>
<dbReference type="eggNOG" id="ENOG502S923">
    <property type="taxonomic scope" value="Eukaryota"/>
</dbReference>
<protein>
    <submittedName>
        <fullName evidence="3">Sperm acrosome associated 6</fullName>
    </submittedName>
</protein>
<dbReference type="STRING" id="9669.ENSMPUP00000002722"/>
<feature type="transmembrane region" description="Helical" evidence="1">
    <location>
        <begin position="300"/>
        <end position="324"/>
    </location>
</feature>
<dbReference type="PANTHER" id="PTHR37366:SF1">
    <property type="entry name" value="SPERM ACROSOME MEMBRANE-ASSOCIATED PROTEIN 6"/>
    <property type="match status" value="1"/>
</dbReference>
<dbReference type="InParanoid" id="M3XUH2"/>
<evidence type="ECO:0000313" key="3">
    <source>
        <dbReference type="Ensembl" id="ENSMPUP00000002722.1"/>
    </source>
</evidence>
<dbReference type="HOGENOM" id="CLU_075835_0_0_1"/>
<dbReference type="FunFam" id="2.60.40.10:FF:001731">
    <property type="entry name" value="Sperm acrosome associated 6"/>
    <property type="match status" value="1"/>
</dbReference>
<dbReference type="OMA" id="TQDQSYF"/>
<dbReference type="GO" id="GO:0035036">
    <property type="term" value="P:sperm-egg recognition"/>
    <property type="evidence" value="ECO:0007669"/>
    <property type="project" value="Ensembl"/>
</dbReference>
<dbReference type="InterPro" id="IPR036179">
    <property type="entry name" value="Ig-like_dom_sf"/>
</dbReference>
<dbReference type="GO" id="GO:0007342">
    <property type="term" value="P:fusion of sperm to egg plasma membrane involved in single fertilization"/>
    <property type="evidence" value="ECO:0007669"/>
    <property type="project" value="InterPro"/>
</dbReference>
<dbReference type="AlphaFoldDB" id="M3XUH2"/>
<evidence type="ECO:0000256" key="1">
    <source>
        <dbReference type="SAM" id="Phobius"/>
    </source>
</evidence>
<feature type="domain" description="Ig-like" evidence="2">
    <location>
        <begin position="153"/>
        <end position="233"/>
    </location>
</feature>
<keyword evidence="1" id="KW-0812">Transmembrane</keyword>
<evidence type="ECO:0000259" key="2">
    <source>
        <dbReference type="PROSITE" id="PS50835"/>
    </source>
</evidence>
<dbReference type="InterPro" id="IPR007110">
    <property type="entry name" value="Ig-like_dom"/>
</dbReference>
<dbReference type="PROSITE" id="PS50835">
    <property type="entry name" value="IG_LIKE"/>
    <property type="match status" value="1"/>
</dbReference>
<dbReference type="GeneTree" id="ENSGT00390000009010"/>
<keyword evidence="1" id="KW-0472">Membrane</keyword>
<gene>
    <name evidence="3" type="primary">SPACA6</name>
</gene>
<keyword evidence="1" id="KW-1133">Transmembrane helix</keyword>
<dbReference type="InterPro" id="IPR013783">
    <property type="entry name" value="Ig-like_fold"/>
</dbReference>
<dbReference type="InterPro" id="IPR034549">
    <property type="entry name" value="SPACA6"/>
</dbReference>
<dbReference type="Gene3D" id="2.60.40.10">
    <property type="entry name" value="Immunoglobulins"/>
    <property type="match status" value="1"/>
</dbReference>
<dbReference type="Ensembl" id="ENSMPUT00000002778.1">
    <property type="protein sequence ID" value="ENSMPUP00000002722.1"/>
    <property type="gene ID" value="ENSMPUG00000002750.1"/>
</dbReference>
<dbReference type="GO" id="GO:0005886">
    <property type="term" value="C:plasma membrane"/>
    <property type="evidence" value="ECO:0007669"/>
    <property type="project" value="Ensembl"/>
</dbReference>
<dbReference type="CDD" id="cd00096">
    <property type="entry name" value="Ig"/>
    <property type="match status" value="1"/>
</dbReference>
<reference evidence="3" key="1">
    <citation type="submission" date="2024-06" db="UniProtKB">
        <authorList>
            <consortium name="Ensembl"/>
        </authorList>
    </citation>
    <scope>IDENTIFICATION</scope>
</reference>
<sequence length="327" mass="36846">MALLAQDSAVPSALVALMVLRAPAWACLLCFTSYKERMRICQIFIGVQSRELQKCEEAFAAAFEGLLDTEINYDERSHLHDAFTQMTHSLQEMATARGEWGSFKVAFPNAAEKMRKVIAQLKEVQACIPPCGLQEVARRFRCRGCYSTVCDLPLDCPVQDLTVTRGNEAKFSCTVNFELPKEEITYSWKFAGGGVRTQDVSYFQDLPWARGYLARIRPVQPAHRGTFSCVIVHDQIPLARLYFFLNVTGAPPRGETELQVSFREVLRWAPREADLIKPWRPSLGELLAKPEALTLSNQCLLAAVVALASAGTTLMVWMFFRWYFQGS</sequence>
<name>M3XUH2_MUSPF</name>
<dbReference type="GO" id="GO:0030674">
    <property type="term" value="F:protein-macromolecule adaptor activity"/>
    <property type="evidence" value="ECO:0007669"/>
    <property type="project" value="Ensembl"/>
</dbReference>
<dbReference type="EMBL" id="AEYP01104271">
    <property type="status" value="NOT_ANNOTATED_CDS"/>
    <property type="molecule type" value="Genomic_DNA"/>
</dbReference>
<dbReference type="SUPFAM" id="SSF48726">
    <property type="entry name" value="Immunoglobulin"/>
    <property type="match status" value="1"/>
</dbReference>
<proteinExistence type="predicted"/>
<accession>M3XUH2</accession>
<dbReference type="PANTHER" id="PTHR37366">
    <property type="entry name" value="SPERM ACROSOME MEMBRANE-ASSOCIATED PROTEIN 6"/>
    <property type="match status" value="1"/>
</dbReference>